<accession>T1CCQ2</accession>
<evidence type="ECO:0000313" key="7">
    <source>
        <dbReference type="EMBL" id="EQD80112.1"/>
    </source>
</evidence>
<evidence type="ECO:0000256" key="3">
    <source>
        <dbReference type="ARBA" id="ARBA00022723"/>
    </source>
</evidence>
<comment type="cofactor">
    <cofactor evidence="1">
        <name>Zn(2+)</name>
        <dbReference type="ChEBI" id="CHEBI:29105"/>
    </cofactor>
</comment>
<feature type="domain" description="Extradiol ring-cleavage dioxygenase class III enzyme subunit B" evidence="6">
    <location>
        <begin position="9"/>
        <end position="107"/>
    </location>
</feature>
<comment type="caution">
    <text evidence="7">The sequence shown here is derived from an EMBL/GenBank/DDBJ whole genome shotgun (WGS) entry which is preliminary data.</text>
</comment>
<dbReference type="CDD" id="cd07363">
    <property type="entry name" value="45_DOPA_Dioxygenase"/>
    <property type="match status" value="1"/>
</dbReference>
<evidence type="ECO:0000256" key="2">
    <source>
        <dbReference type="ARBA" id="ARBA00007581"/>
    </source>
</evidence>
<dbReference type="SUPFAM" id="SSF53213">
    <property type="entry name" value="LigB-like"/>
    <property type="match status" value="1"/>
</dbReference>
<dbReference type="PANTHER" id="PTHR30096">
    <property type="entry name" value="4,5-DOPA DIOXYGENASE EXTRADIOL-LIKE PROTEIN"/>
    <property type="match status" value="1"/>
</dbReference>
<reference evidence="7" key="1">
    <citation type="submission" date="2013-08" db="EMBL/GenBank/DDBJ databases">
        <authorList>
            <person name="Mendez C."/>
            <person name="Richter M."/>
            <person name="Ferrer M."/>
            <person name="Sanchez J."/>
        </authorList>
    </citation>
    <scope>NUCLEOTIDE SEQUENCE</scope>
</reference>
<evidence type="ECO:0000256" key="1">
    <source>
        <dbReference type="ARBA" id="ARBA00001947"/>
    </source>
</evidence>
<keyword evidence="4" id="KW-0862">Zinc</keyword>
<gene>
    <name evidence="7" type="ORF">B1A_01232</name>
</gene>
<dbReference type="InterPro" id="IPR014436">
    <property type="entry name" value="Extradiol_dOase_DODA"/>
</dbReference>
<dbReference type="GO" id="GO:0018579">
    <property type="term" value="F:protocatechuate 4,5-dioxygenase activity"/>
    <property type="evidence" value="ECO:0007669"/>
    <property type="project" value="UniProtKB-EC"/>
</dbReference>
<dbReference type="GO" id="GO:0008198">
    <property type="term" value="F:ferrous iron binding"/>
    <property type="evidence" value="ECO:0007669"/>
    <property type="project" value="InterPro"/>
</dbReference>
<protein>
    <submittedName>
        <fullName evidence="7">Extradiol ring-cleavage dioxygenase, class III enzyme, subunit B</fullName>
        <ecNumber evidence="7">1.13.11.8</ecNumber>
    </submittedName>
</protein>
<organism evidence="7">
    <name type="scientific">mine drainage metagenome</name>
    <dbReference type="NCBI Taxonomy" id="410659"/>
    <lineage>
        <taxon>unclassified sequences</taxon>
        <taxon>metagenomes</taxon>
        <taxon>ecological metagenomes</taxon>
    </lineage>
</organism>
<dbReference type="EMBL" id="AUZX01000939">
    <property type="protein sequence ID" value="EQD80112.1"/>
    <property type="molecule type" value="Genomic_DNA"/>
</dbReference>
<keyword evidence="3" id="KW-0479">Metal-binding</keyword>
<keyword evidence="7" id="KW-0223">Dioxygenase</keyword>
<evidence type="ECO:0000256" key="4">
    <source>
        <dbReference type="ARBA" id="ARBA00022833"/>
    </source>
</evidence>
<keyword evidence="5 7" id="KW-0560">Oxidoreductase</keyword>
<proteinExistence type="inferred from homology"/>
<dbReference type="Pfam" id="PF02900">
    <property type="entry name" value="LigB"/>
    <property type="match status" value="1"/>
</dbReference>
<sequence length="108" mass="12247">MNTLEENRFTRGWSQFAASIDRPRAILAVSAHWYVRASAVTSMSHPRVIHDFYGFPQELVDFDYPVAGSPDLARQVAEIARPTLLSLDDETWGIDHGTWSVLAHMYPD</sequence>
<comment type="similarity">
    <text evidence="2">Belongs to the DODA-type extradiol aromatic ring-opening dioxygenase family.</text>
</comment>
<dbReference type="AlphaFoldDB" id="T1CCQ2"/>
<reference evidence="7" key="2">
    <citation type="journal article" date="2014" name="ISME J.">
        <title>Microbial stratification in low pH oxic and suboxic macroscopic growths along an acid mine drainage.</title>
        <authorList>
            <person name="Mendez-Garcia C."/>
            <person name="Mesa V."/>
            <person name="Sprenger R.R."/>
            <person name="Richter M."/>
            <person name="Diez M.S."/>
            <person name="Solano J."/>
            <person name="Bargiela R."/>
            <person name="Golyshina O.V."/>
            <person name="Manteca A."/>
            <person name="Ramos J.L."/>
            <person name="Gallego J.R."/>
            <person name="Llorente I."/>
            <person name="Martins Dos Santos V.A."/>
            <person name="Jensen O.N."/>
            <person name="Pelaez A.I."/>
            <person name="Sanchez J."/>
            <person name="Ferrer M."/>
        </authorList>
    </citation>
    <scope>NUCLEOTIDE SEQUENCE</scope>
</reference>
<dbReference type="Gene3D" id="3.40.830.10">
    <property type="entry name" value="LigB-like"/>
    <property type="match status" value="1"/>
</dbReference>
<evidence type="ECO:0000256" key="5">
    <source>
        <dbReference type="ARBA" id="ARBA00023002"/>
    </source>
</evidence>
<evidence type="ECO:0000259" key="6">
    <source>
        <dbReference type="Pfam" id="PF02900"/>
    </source>
</evidence>
<feature type="non-terminal residue" evidence="7">
    <location>
        <position position="108"/>
    </location>
</feature>
<dbReference type="InterPro" id="IPR004183">
    <property type="entry name" value="Xdiol_dOase_suB"/>
</dbReference>
<name>T1CCQ2_9ZZZZ</name>
<dbReference type="GO" id="GO:0008270">
    <property type="term" value="F:zinc ion binding"/>
    <property type="evidence" value="ECO:0007669"/>
    <property type="project" value="InterPro"/>
</dbReference>
<dbReference type="EC" id="1.13.11.8" evidence="7"/>
<dbReference type="PANTHER" id="PTHR30096:SF0">
    <property type="entry name" value="4,5-DOPA DIOXYGENASE EXTRADIOL-LIKE PROTEIN"/>
    <property type="match status" value="1"/>
</dbReference>